<keyword evidence="1" id="KW-0472">Membrane</keyword>
<evidence type="ECO:0000313" key="2">
    <source>
        <dbReference type="EMBL" id="KIY73164.1"/>
    </source>
</evidence>
<protein>
    <submittedName>
        <fullName evidence="2">Uncharacterized protein</fullName>
    </submittedName>
</protein>
<sequence>MLTLHTLESEFALFTRRAFEYIHAFEYQEFYDDALRHYDALFERYLEIIERTPVLAYLPYALAGLLLVLLMIPRFSTPTDSGHLHALVKILVPARDARALPSLPHTFDGRKQTITLPSSHLIKYIASGHAELRQTAPTLYTLFKESASIDGWRILLDAEPSRLKVMAWLVKQKILWRPSLSQDVTVFTKVPDLLFLDNIPQPHFKSVIPRSLNSGTTVIEFTSISPNVAWLSRDFLLCAIPLAYRSYPRARLTTPLLTSLSDVLGIVYPIAQIDSVRNVSRQYAAMLVGMELDLAEDASKRARFVKENGMAAWREERLWLSWEAALLTSGRMDRWIVMLRKL</sequence>
<reference evidence="2 3" key="1">
    <citation type="journal article" date="2015" name="Fungal Genet. Biol.">
        <title>Evolution of novel wood decay mechanisms in Agaricales revealed by the genome sequences of Fistulina hepatica and Cylindrobasidium torrendii.</title>
        <authorList>
            <person name="Floudas D."/>
            <person name="Held B.W."/>
            <person name="Riley R."/>
            <person name="Nagy L.G."/>
            <person name="Koehler G."/>
            <person name="Ransdell A.S."/>
            <person name="Younus H."/>
            <person name="Chow J."/>
            <person name="Chiniquy J."/>
            <person name="Lipzen A."/>
            <person name="Tritt A."/>
            <person name="Sun H."/>
            <person name="Haridas S."/>
            <person name="LaButti K."/>
            <person name="Ohm R.A."/>
            <person name="Kues U."/>
            <person name="Blanchette R.A."/>
            <person name="Grigoriev I.V."/>
            <person name="Minto R.E."/>
            <person name="Hibbett D.S."/>
        </authorList>
    </citation>
    <scope>NUCLEOTIDE SEQUENCE [LARGE SCALE GENOMIC DNA]</scope>
    <source>
        <strain evidence="2 3">FP15055 ss-10</strain>
    </source>
</reference>
<keyword evidence="1" id="KW-0812">Transmembrane</keyword>
<evidence type="ECO:0000256" key="1">
    <source>
        <dbReference type="SAM" id="Phobius"/>
    </source>
</evidence>
<dbReference type="AlphaFoldDB" id="A0A0D7BSL0"/>
<feature type="transmembrane region" description="Helical" evidence="1">
    <location>
        <begin position="54"/>
        <end position="72"/>
    </location>
</feature>
<dbReference type="OrthoDB" id="3059868at2759"/>
<organism evidence="2 3">
    <name type="scientific">Cylindrobasidium torrendii FP15055 ss-10</name>
    <dbReference type="NCBI Taxonomy" id="1314674"/>
    <lineage>
        <taxon>Eukaryota</taxon>
        <taxon>Fungi</taxon>
        <taxon>Dikarya</taxon>
        <taxon>Basidiomycota</taxon>
        <taxon>Agaricomycotina</taxon>
        <taxon>Agaricomycetes</taxon>
        <taxon>Agaricomycetidae</taxon>
        <taxon>Agaricales</taxon>
        <taxon>Marasmiineae</taxon>
        <taxon>Physalacriaceae</taxon>
        <taxon>Cylindrobasidium</taxon>
    </lineage>
</organism>
<dbReference type="Proteomes" id="UP000054007">
    <property type="component" value="Unassembled WGS sequence"/>
</dbReference>
<proteinExistence type="predicted"/>
<name>A0A0D7BSL0_9AGAR</name>
<accession>A0A0D7BSL0</accession>
<dbReference type="EMBL" id="KN880437">
    <property type="protein sequence ID" value="KIY73164.1"/>
    <property type="molecule type" value="Genomic_DNA"/>
</dbReference>
<evidence type="ECO:0000313" key="3">
    <source>
        <dbReference type="Proteomes" id="UP000054007"/>
    </source>
</evidence>
<keyword evidence="1" id="KW-1133">Transmembrane helix</keyword>
<keyword evidence="3" id="KW-1185">Reference proteome</keyword>
<gene>
    <name evidence="2" type="ORF">CYLTODRAFT_440000</name>
</gene>